<feature type="domain" description="AbiEi antitoxin N-terminal" evidence="1">
    <location>
        <begin position="7"/>
        <end position="51"/>
    </location>
</feature>
<organism evidence="2 3">
    <name type="scientific">Acetobacterium malicum</name>
    <dbReference type="NCBI Taxonomy" id="52692"/>
    <lineage>
        <taxon>Bacteria</taxon>
        <taxon>Bacillati</taxon>
        <taxon>Bacillota</taxon>
        <taxon>Clostridia</taxon>
        <taxon>Eubacteriales</taxon>
        <taxon>Eubacteriaceae</taxon>
        <taxon>Acetobacterium</taxon>
    </lineage>
</organism>
<evidence type="ECO:0000313" key="3">
    <source>
        <dbReference type="Proteomes" id="UP000622405"/>
    </source>
</evidence>
<keyword evidence="3" id="KW-1185">Reference proteome</keyword>
<dbReference type="EMBL" id="WJBE01000023">
    <property type="protein sequence ID" value="MBC3901249.1"/>
    <property type="molecule type" value="Genomic_DNA"/>
</dbReference>
<accession>A0ABR6Z1F7</accession>
<proteinExistence type="predicted"/>
<gene>
    <name evidence="2" type="ORF">GH811_16685</name>
</gene>
<sequence length="197" mass="23387">MNYQKKLESLIIEKDGLILTKDVESENIPRTYLYRAVKAGRLKALSRGVYLSEDAWEDVYYWKQAINQKMIYSHETALYFLDLTDRDPLVITVTVPFGYNASRLRKDNFQVFSVKKEWYDLGIILVKTNFGRDIRCYNQERTICDLLSSRYQSDLSQVTEAVKRYFRQRDRNVPLLLDYARTFGVDKRIKAYMEVLM</sequence>
<dbReference type="Pfam" id="PF13338">
    <property type="entry name" value="AbiEi_4"/>
    <property type="match status" value="1"/>
</dbReference>
<evidence type="ECO:0000259" key="1">
    <source>
        <dbReference type="Pfam" id="PF13338"/>
    </source>
</evidence>
<comment type="caution">
    <text evidence="2">The sequence shown here is derived from an EMBL/GenBank/DDBJ whole genome shotgun (WGS) entry which is preliminary data.</text>
</comment>
<name>A0ABR6Z1F7_9FIRM</name>
<reference evidence="2 3" key="1">
    <citation type="journal article" date="2020" name="mSystems">
        <title>Defining Genomic and Predicted Metabolic Features of the Acetobacterium Genus.</title>
        <authorList>
            <person name="Ross D.E."/>
            <person name="Marshall C.W."/>
            <person name="Gulliver D."/>
            <person name="May H.D."/>
            <person name="Norman R.S."/>
        </authorList>
    </citation>
    <scope>NUCLEOTIDE SEQUENCE [LARGE SCALE GENOMIC DNA]</scope>
    <source>
        <strain evidence="2 3">DSM 4132</strain>
    </source>
</reference>
<dbReference type="RefSeq" id="WP_186895315.1">
    <property type="nucleotide sequence ID" value="NZ_WJBE01000023.1"/>
</dbReference>
<dbReference type="Proteomes" id="UP000622405">
    <property type="component" value="Unassembled WGS sequence"/>
</dbReference>
<evidence type="ECO:0000313" key="2">
    <source>
        <dbReference type="EMBL" id="MBC3901249.1"/>
    </source>
</evidence>
<protein>
    <submittedName>
        <fullName evidence="2">Abortive phage infection protein</fullName>
    </submittedName>
</protein>
<dbReference type="InterPro" id="IPR025159">
    <property type="entry name" value="AbiEi_N"/>
</dbReference>